<dbReference type="InterPro" id="IPR017853">
    <property type="entry name" value="GH"/>
</dbReference>
<name>A0ABV9XX10_9PSEU</name>
<organism evidence="4 5">
    <name type="scientific">Saccharothrix xinjiangensis</name>
    <dbReference type="NCBI Taxonomy" id="204798"/>
    <lineage>
        <taxon>Bacteria</taxon>
        <taxon>Bacillati</taxon>
        <taxon>Actinomycetota</taxon>
        <taxon>Actinomycetes</taxon>
        <taxon>Pseudonocardiales</taxon>
        <taxon>Pseudonocardiaceae</taxon>
        <taxon>Saccharothrix</taxon>
    </lineage>
</organism>
<dbReference type="Gene3D" id="3.20.20.80">
    <property type="entry name" value="Glycosidases"/>
    <property type="match status" value="1"/>
</dbReference>
<evidence type="ECO:0000313" key="4">
    <source>
        <dbReference type="EMBL" id="MFC5054696.1"/>
    </source>
</evidence>
<dbReference type="InterPro" id="IPR006047">
    <property type="entry name" value="GH13_cat_dom"/>
</dbReference>
<sequence length="471" mass="51483">MSGDGERRERRERRERVFASGPGWVRHVVWWHVYPLGFTGAEPRLTADTPVTHRLDHLVGWLDHLVELGASGLALGPVFASETHGYDTTDHYRVDPRLGDDGDFDALVAAASARGVRVLLDGVFNHVGRGHPAFRAVLERGPSAATAPWFRLRWPDAPWEPGVEPDHDDFEGHRHLVALDHSCPAVVDHVVDVMNHWLDRGAAGWRLDAAYAVPVEFWAQVAERVRARHPDAYLMGEVIHGDYTAFVDGGRLDSVTQYELWKAVWSSLNDRNFHELAHALRRHDGFLEHFVPYTFLGNHDVTRIASRLTDPAHLAHALVVLATTGGTPAVYAGDEHGFRGVKEDRAGGDDEVRPPFPASPADLSPLGLPVFHLHQELLGLRRRHPWLHRARTEVLDVSNEFLSYASAEEGERVVVALSTAGGPVEVRVPGAGTGAGAGAGGVLAGRARLDAPGTPAARARLEPGGWVVLAG</sequence>
<accession>A0ABV9XX10</accession>
<dbReference type="RefSeq" id="WP_344033997.1">
    <property type="nucleotide sequence ID" value="NZ_BAAAKE010000001.1"/>
</dbReference>
<comment type="caution">
    <text evidence="4">The sequence shown here is derived from an EMBL/GenBank/DDBJ whole genome shotgun (WGS) entry which is preliminary data.</text>
</comment>
<evidence type="ECO:0000313" key="5">
    <source>
        <dbReference type="Proteomes" id="UP001595833"/>
    </source>
</evidence>
<keyword evidence="2" id="KW-0326">Glycosidase</keyword>
<proteinExistence type="predicted"/>
<keyword evidence="5" id="KW-1185">Reference proteome</keyword>
<dbReference type="SMART" id="SM00642">
    <property type="entry name" value="Aamy"/>
    <property type="match status" value="1"/>
</dbReference>
<gene>
    <name evidence="4" type="ORF">ACFPFM_13140</name>
</gene>
<feature type="domain" description="Glycosyl hydrolase family 13 catalytic" evidence="3">
    <location>
        <begin position="32"/>
        <end position="381"/>
    </location>
</feature>
<protein>
    <submittedName>
        <fullName evidence="4">Alpha-amylase family protein</fullName>
    </submittedName>
</protein>
<dbReference type="CDD" id="cd11354">
    <property type="entry name" value="AmyAc_bac_CMD_like"/>
    <property type="match status" value="1"/>
</dbReference>
<evidence type="ECO:0000256" key="1">
    <source>
        <dbReference type="ARBA" id="ARBA00022801"/>
    </source>
</evidence>
<evidence type="ECO:0000259" key="3">
    <source>
        <dbReference type="SMART" id="SM00642"/>
    </source>
</evidence>
<dbReference type="SUPFAM" id="SSF51445">
    <property type="entry name" value="(Trans)glycosidases"/>
    <property type="match status" value="1"/>
</dbReference>
<reference evidence="5" key="1">
    <citation type="journal article" date="2019" name="Int. J. Syst. Evol. Microbiol.">
        <title>The Global Catalogue of Microorganisms (GCM) 10K type strain sequencing project: providing services to taxonomists for standard genome sequencing and annotation.</title>
        <authorList>
            <consortium name="The Broad Institute Genomics Platform"/>
            <consortium name="The Broad Institute Genome Sequencing Center for Infectious Disease"/>
            <person name="Wu L."/>
            <person name="Ma J."/>
        </authorList>
    </citation>
    <scope>NUCLEOTIDE SEQUENCE [LARGE SCALE GENOMIC DNA]</scope>
    <source>
        <strain evidence="5">KCTC 12848</strain>
    </source>
</reference>
<dbReference type="PANTHER" id="PTHR10357:SF210">
    <property type="entry name" value="MALTODEXTRIN GLUCOSIDASE"/>
    <property type="match status" value="1"/>
</dbReference>
<dbReference type="Pfam" id="PF00128">
    <property type="entry name" value="Alpha-amylase"/>
    <property type="match status" value="1"/>
</dbReference>
<dbReference type="PANTHER" id="PTHR10357">
    <property type="entry name" value="ALPHA-AMYLASE FAMILY MEMBER"/>
    <property type="match status" value="1"/>
</dbReference>
<keyword evidence="1" id="KW-0378">Hydrolase</keyword>
<dbReference type="EMBL" id="JBHSJB010000011">
    <property type="protein sequence ID" value="MFC5054696.1"/>
    <property type="molecule type" value="Genomic_DNA"/>
</dbReference>
<dbReference type="Proteomes" id="UP001595833">
    <property type="component" value="Unassembled WGS sequence"/>
</dbReference>
<evidence type="ECO:0000256" key="2">
    <source>
        <dbReference type="ARBA" id="ARBA00023295"/>
    </source>
</evidence>